<evidence type="ECO:0008006" key="3">
    <source>
        <dbReference type="Google" id="ProtNLM"/>
    </source>
</evidence>
<dbReference type="RefSeq" id="WP_145054589.1">
    <property type="nucleotide sequence ID" value="NZ_CP036433.1"/>
</dbReference>
<dbReference type="EMBL" id="CP036433">
    <property type="protein sequence ID" value="QDU95904.1"/>
    <property type="molecule type" value="Genomic_DNA"/>
</dbReference>
<sequence length="143" mass="16336">MMEPLISLTIRDPHHVFRPGEILECEHQIDAVGPGEVKAIESSVLWWTEGKGDEDFGVHYFERRTAGDADEGDLRTLHRFQTALPNSPLTYEGRIVKIHWCVRVRVFLRQGKEAFFEYPFRLGDHTGITPAAQPTESESTDDE</sequence>
<dbReference type="AlphaFoldDB" id="A0A518DVP5"/>
<dbReference type="OrthoDB" id="269669at2"/>
<gene>
    <name evidence="1" type="ORF">Pla8534_37230</name>
</gene>
<organism evidence="1 2">
    <name type="scientific">Lignipirellula cremea</name>
    <dbReference type="NCBI Taxonomy" id="2528010"/>
    <lineage>
        <taxon>Bacteria</taxon>
        <taxon>Pseudomonadati</taxon>
        <taxon>Planctomycetota</taxon>
        <taxon>Planctomycetia</taxon>
        <taxon>Pirellulales</taxon>
        <taxon>Pirellulaceae</taxon>
        <taxon>Lignipirellula</taxon>
    </lineage>
</organism>
<protein>
    <recommendedName>
        <fullName evidence="3">Arrestin-like N-terminal domain-containing protein</fullName>
    </recommendedName>
</protein>
<dbReference type="InterPro" id="IPR014756">
    <property type="entry name" value="Ig_E-set"/>
</dbReference>
<name>A0A518DVP5_9BACT</name>
<evidence type="ECO:0000313" key="2">
    <source>
        <dbReference type="Proteomes" id="UP000317648"/>
    </source>
</evidence>
<dbReference type="KEGG" id="lcre:Pla8534_37230"/>
<accession>A0A518DVP5</accession>
<dbReference type="Proteomes" id="UP000317648">
    <property type="component" value="Chromosome"/>
</dbReference>
<dbReference type="SUPFAM" id="SSF81296">
    <property type="entry name" value="E set domains"/>
    <property type="match status" value="1"/>
</dbReference>
<keyword evidence="2" id="KW-1185">Reference proteome</keyword>
<evidence type="ECO:0000313" key="1">
    <source>
        <dbReference type="EMBL" id="QDU95904.1"/>
    </source>
</evidence>
<proteinExistence type="predicted"/>
<reference evidence="1 2" key="1">
    <citation type="submission" date="2019-02" db="EMBL/GenBank/DDBJ databases">
        <title>Deep-cultivation of Planctomycetes and their phenomic and genomic characterization uncovers novel biology.</title>
        <authorList>
            <person name="Wiegand S."/>
            <person name="Jogler M."/>
            <person name="Boedeker C."/>
            <person name="Pinto D."/>
            <person name="Vollmers J."/>
            <person name="Rivas-Marin E."/>
            <person name="Kohn T."/>
            <person name="Peeters S.H."/>
            <person name="Heuer A."/>
            <person name="Rast P."/>
            <person name="Oberbeckmann S."/>
            <person name="Bunk B."/>
            <person name="Jeske O."/>
            <person name="Meyerdierks A."/>
            <person name="Storesund J.E."/>
            <person name="Kallscheuer N."/>
            <person name="Luecker S."/>
            <person name="Lage O.M."/>
            <person name="Pohl T."/>
            <person name="Merkel B.J."/>
            <person name="Hornburger P."/>
            <person name="Mueller R.-W."/>
            <person name="Bruemmer F."/>
            <person name="Labrenz M."/>
            <person name="Spormann A.M."/>
            <person name="Op den Camp H."/>
            <person name="Overmann J."/>
            <person name="Amann R."/>
            <person name="Jetten M.S.M."/>
            <person name="Mascher T."/>
            <person name="Medema M.H."/>
            <person name="Devos D.P."/>
            <person name="Kaster A.-K."/>
            <person name="Ovreas L."/>
            <person name="Rohde M."/>
            <person name="Galperin M.Y."/>
            <person name="Jogler C."/>
        </authorList>
    </citation>
    <scope>NUCLEOTIDE SEQUENCE [LARGE SCALE GENOMIC DNA]</scope>
    <source>
        <strain evidence="1 2">Pla85_3_4</strain>
    </source>
</reference>